<dbReference type="Pfam" id="PF02680">
    <property type="entry name" value="DUF211"/>
    <property type="match status" value="1"/>
</dbReference>
<keyword evidence="2" id="KW-1185">Reference proteome</keyword>
<gene>
    <name evidence="1" type="ORF">SAMN05444422_104229</name>
</gene>
<dbReference type="PANTHER" id="PTHR42240">
    <property type="entry name" value="DUF211 DOMAIN-CONTAINING PROTEIN"/>
    <property type="match status" value="1"/>
</dbReference>
<dbReference type="InterPro" id="IPR023129">
    <property type="entry name" value="MTH889-like_dom_sf"/>
</dbReference>
<dbReference type="SUPFAM" id="SSF160363">
    <property type="entry name" value="MTH889-like"/>
    <property type="match status" value="1"/>
</dbReference>
<dbReference type="EMBL" id="FOKW01000004">
    <property type="protein sequence ID" value="SFC09370.1"/>
    <property type="molecule type" value="Genomic_DNA"/>
</dbReference>
<dbReference type="Proteomes" id="UP000199161">
    <property type="component" value="Unassembled WGS sequence"/>
</dbReference>
<name>A0A1I1GJN3_NATHA</name>
<evidence type="ECO:0008006" key="3">
    <source>
        <dbReference type="Google" id="ProtNLM"/>
    </source>
</evidence>
<dbReference type="AlphaFoldDB" id="A0A1I1GJN3"/>
<dbReference type="RefSeq" id="WP_089787647.1">
    <property type="nucleotide sequence ID" value="NZ_FOKW01000004.1"/>
</dbReference>
<evidence type="ECO:0000313" key="2">
    <source>
        <dbReference type="Proteomes" id="UP000199161"/>
    </source>
</evidence>
<evidence type="ECO:0000313" key="1">
    <source>
        <dbReference type="EMBL" id="SFC09370.1"/>
    </source>
</evidence>
<dbReference type="OrthoDB" id="201945at2157"/>
<dbReference type="PANTHER" id="PTHR42240:SF1">
    <property type="entry name" value="DUF211 DOMAIN-CONTAINING PROTEIN"/>
    <property type="match status" value="1"/>
</dbReference>
<dbReference type="InterPro" id="IPR003831">
    <property type="entry name" value="DUF211"/>
</dbReference>
<accession>A0A1I1GJN3</accession>
<sequence length="97" mass="10467">MTPPIRRVVLDVLKPYEPDILEFTAAVADCESVDGVNAVLVETDREVQTLKLTIEGDDVDTDVVEGTVETVGGSVHSIDQVVCGDRLVEQSGTPQDR</sequence>
<reference evidence="2" key="1">
    <citation type="submission" date="2016-10" db="EMBL/GenBank/DDBJ databases">
        <authorList>
            <person name="Varghese N."/>
            <person name="Submissions S."/>
        </authorList>
    </citation>
    <scope>NUCLEOTIDE SEQUENCE [LARGE SCALE GENOMIC DNA]</scope>
    <source>
        <strain evidence="2">DSM 13078</strain>
    </source>
</reference>
<protein>
    <recommendedName>
        <fullName evidence="3">DUF211 domain-containing protein</fullName>
    </recommendedName>
</protein>
<proteinExistence type="predicted"/>
<dbReference type="Gene3D" id="3.30.70.1340">
    <property type="entry name" value="MTH889-like domain"/>
    <property type="match status" value="1"/>
</dbReference>
<organism evidence="1 2">
    <name type="scientific">Natronobacterium haloterrestre</name>
    <name type="common">Halobiforma haloterrestris</name>
    <dbReference type="NCBI Taxonomy" id="148448"/>
    <lineage>
        <taxon>Archaea</taxon>
        <taxon>Methanobacteriati</taxon>
        <taxon>Methanobacteriota</taxon>
        <taxon>Stenosarchaea group</taxon>
        <taxon>Halobacteria</taxon>
        <taxon>Halobacteriales</taxon>
        <taxon>Natrialbaceae</taxon>
        <taxon>Natronobacterium</taxon>
    </lineage>
</organism>